<reference evidence="1" key="1">
    <citation type="submission" date="2021-01" db="EMBL/GenBank/DDBJ databases">
        <title>Whole genome shotgun sequence of Virgisporangium aurantiacum NBRC 16421.</title>
        <authorList>
            <person name="Komaki H."/>
            <person name="Tamura T."/>
        </authorList>
    </citation>
    <scope>NUCLEOTIDE SEQUENCE</scope>
    <source>
        <strain evidence="1">NBRC 16421</strain>
    </source>
</reference>
<evidence type="ECO:0000313" key="1">
    <source>
        <dbReference type="EMBL" id="GIJ64502.1"/>
    </source>
</evidence>
<proteinExistence type="predicted"/>
<dbReference type="Proteomes" id="UP000612585">
    <property type="component" value="Unassembled WGS sequence"/>
</dbReference>
<comment type="caution">
    <text evidence="1">The sequence shown here is derived from an EMBL/GenBank/DDBJ whole genome shotgun (WGS) entry which is preliminary data.</text>
</comment>
<sequence length="129" mass="13131">MSRLSDPGEPGLMGVTIVALNAVTPELQLAANKADEGGGQIAQMLSALLIGLEPMSAGFIGQAGGTFQKVKADINNDLVVIVDALNEVAEGVRTAGRDFDVSDTEAHEEVTRAAADAGTIVSRLRGGGA</sequence>
<dbReference type="InterPro" id="IPR036689">
    <property type="entry name" value="ESAT-6-like_sf"/>
</dbReference>
<name>A0A8J3ZI22_9ACTN</name>
<dbReference type="EMBL" id="BOPG01000118">
    <property type="protein sequence ID" value="GIJ64502.1"/>
    <property type="molecule type" value="Genomic_DNA"/>
</dbReference>
<gene>
    <name evidence="1" type="ORF">Vau01_120180</name>
</gene>
<organism evidence="1 2">
    <name type="scientific">Virgisporangium aurantiacum</name>
    <dbReference type="NCBI Taxonomy" id="175570"/>
    <lineage>
        <taxon>Bacteria</taxon>
        <taxon>Bacillati</taxon>
        <taxon>Actinomycetota</taxon>
        <taxon>Actinomycetes</taxon>
        <taxon>Micromonosporales</taxon>
        <taxon>Micromonosporaceae</taxon>
        <taxon>Virgisporangium</taxon>
    </lineage>
</organism>
<dbReference type="Gene3D" id="1.10.287.1060">
    <property type="entry name" value="ESAT-6-like"/>
    <property type="match status" value="1"/>
</dbReference>
<dbReference type="InterPro" id="IPR010310">
    <property type="entry name" value="T7SS_ESAT-6-like"/>
</dbReference>
<dbReference type="Pfam" id="PF06013">
    <property type="entry name" value="WXG100"/>
    <property type="match status" value="1"/>
</dbReference>
<keyword evidence="2" id="KW-1185">Reference proteome</keyword>
<evidence type="ECO:0000313" key="2">
    <source>
        <dbReference type="Proteomes" id="UP000612585"/>
    </source>
</evidence>
<accession>A0A8J3ZI22</accession>
<protein>
    <submittedName>
        <fullName evidence="1">Uncharacterized protein</fullName>
    </submittedName>
</protein>
<dbReference type="SUPFAM" id="SSF140453">
    <property type="entry name" value="EsxAB dimer-like"/>
    <property type="match status" value="1"/>
</dbReference>
<dbReference type="AlphaFoldDB" id="A0A8J3ZI22"/>